<feature type="transmembrane region" description="Helical" evidence="16">
    <location>
        <begin position="829"/>
        <end position="857"/>
    </location>
</feature>
<keyword evidence="9 16" id="KW-0915">Sodium</keyword>
<keyword evidence="5 16" id="KW-0812">Transmembrane</keyword>
<keyword evidence="20" id="KW-1185">Reference proteome</keyword>
<dbReference type="Pfam" id="PF00520">
    <property type="entry name" value="Ion_trans"/>
    <property type="match status" value="4"/>
</dbReference>
<dbReference type="FunFam" id="1.20.120.350:FF:000068">
    <property type="entry name" value="Sodium channel protein"/>
    <property type="match status" value="1"/>
</dbReference>
<evidence type="ECO:0000313" key="20">
    <source>
        <dbReference type="Proteomes" id="UP000215902"/>
    </source>
</evidence>
<dbReference type="PRINTS" id="PR00170">
    <property type="entry name" value="NACHANNEL"/>
</dbReference>
<feature type="transmembrane region" description="Helical" evidence="16">
    <location>
        <begin position="1335"/>
        <end position="1354"/>
    </location>
</feature>
<feature type="compositionally biased region" description="Basic and acidic residues" evidence="17">
    <location>
        <begin position="540"/>
        <end position="559"/>
    </location>
</feature>
<feature type="transmembrane region" description="Helical" evidence="16">
    <location>
        <begin position="220"/>
        <end position="238"/>
    </location>
</feature>
<evidence type="ECO:0000256" key="6">
    <source>
        <dbReference type="ARBA" id="ARBA00022737"/>
    </source>
</evidence>
<feature type="transmembrane region" description="Helical" evidence="16">
    <location>
        <begin position="918"/>
        <end position="939"/>
    </location>
</feature>
<feature type="transmembrane region" description="Helical" evidence="16">
    <location>
        <begin position="753"/>
        <end position="772"/>
    </location>
</feature>
<evidence type="ECO:0000259" key="18">
    <source>
        <dbReference type="Pfam" id="PF00520"/>
    </source>
</evidence>
<accession>A0A267ELG8</accession>
<evidence type="ECO:0000313" key="19">
    <source>
        <dbReference type="EMBL" id="PAA62331.1"/>
    </source>
</evidence>
<evidence type="ECO:0000256" key="1">
    <source>
        <dbReference type="ARBA" id="ARBA00004651"/>
    </source>
</evidence>
<dbReference type="FunFam" id="1.20.120.350:FF:000009">
    <property type="entry name" value="Voltage-dependent T-type calcium channel subunit alpha"/>
    <property type="match status" value="1"/>
</dbReference>
<feature type="transmembrane region" description="Helical" evidence="16">
    <location>
        <begin position="1202"/>
        <end position="1222"/>
    </location>
</feature>
<dbReference type="SUPFAM" id="SSF81324">
    <property type="entry name" value="Voltage-gated potassium channels"/>
    <property type="match status" value="4"/>
</dbReference>
<feature type="region of interest" description="Disordered" evidence="17">
    <location>
        <begin position="982"/>
        <end position="1081"/>
    </location>
</feature>
<evidence type="ECO:0000256" key="3">
    <source>
        <dbReference type="ARBA" id="ARBA00022461"/>
    </source>
</evidence>
<feature type="compositionally biased region" description="Basic and acidic residues" evidence="17">
    <location>
        <begin position="988"/>
        <end position="1011"/>
    </location>
</feature>
<feature type="transmembrane region" description="Helical" evidence="16">
    <location>
        <begin position="784"/>
        <end position="808"/>
    </location>
</feature>
<comment type="similarity">
    <text evidence="16">Belongs to the sodium channel (TC 1.A.1.10) family.</text>
</comment>
<feature type="region of interest" description="Disordered" evidence="17">
    <location>
        <begin position="518"/>
        <end position="657"/>
    </location>
</feature>
<dbReference type="PANTHER" id="PTHR10037:SF62">
    <property type="entry name" value="SODIUM CHANNEL PROTEIN 60E"/>
    <property type="match status" value="1"/>
</dbReference>
<dbReference type="GO" id="GO:0086010">
    <property type="term" value="P:membrane depolarization during action potential"/>
    <property type="evidence" value="ECO:0007669"/>
    <property type="project" value="TreeGrafter"/>
</dbReference>
<feature type="transmembrane region" description="Helical" evidence="16">
    <location>
        <begin position="1577"/>
        <end position="1605"/>
    </location>
</feature>
<feature type="region of interest" description="Disordered" evidence="17">
    <location>
        <begin position="1"/>
        <end position="82"/>
    </location>
</feature>
<feature type="compositionally biased region" description="Low complexity" evidence="17">
    <location>
        <begin position="53"/>
        <end position="66"/>
    </location>
</feature>
<proteinExistence type="inferred from homology"/>
<dbReference type="PANTHER" id="PTHR10037">
    <property type="entry name" value="VOLTAGE-GATED CATION CHANNEL CALCIUM AND SODIUM"/>
    <property type="match status" value="1"/>
</dbReference>
<dbReference type="FunFam" id="1.20.120.350:FF:000059">
    <property type="entry name" value="Sodium channel protein"/>
    <property type="match status" value="1"/>
</dbReference>
<evidence type="ECO:0000256" key="8">
    <source>
        <dbReference type="ARBA" id="ARBA00022989"/>
    </source>
</evidence>
<evidence type="ECO:0000256" key="14">
    <source>
        <dbReference type="ARBA" id="ARBA00023201"/>
    </source>
</evidence>
<feature type="domain" description="Ion transport" evidence="18">
    <location>
        <begin position="1460"/>
        <end position="1717"/>
    </location>
</feature>
<dbReference type="EMBL" id="NIVC01001948">
    <property type="protein sequence ID" value="PAA62331.1"/>
    <property type="molecule type" value="Genomic_DNA"/>
</dbReference>
<dbReference type="FunFam" id="1.10.287.70:FF:000001">
    <property type="entry name" value="Sodium channel protein"/>
    <property type="match status" value="1"/>
</dbReference>
<keyword evidence="14 16" id="KW-0739">Sodium transport</keyword>
<keyword evidence="7 16" id="KW-0851">Voltage-gated channel</keyword>
<feature type="transmembrane region" description="Helical" evidence="16">
    <location>
        <begin position="1140"/>
        <end position="1160"/>
    </location>
</feature>
<feature type="transmembrane region" description="Helical" evidence="16">
    <location>
        <begin position="1520"/>
        <end position="1540"/>
    </location>
</feature>
<keyword evidence="15 16" id="KW-0407">Ion channel</keyword>
<reference evidence="19 20" key="1">
    <citation type="submission" date="2017-06" db="EMBL/GenBank/DDBJ databases">
        <title>A platform for efficient transgenesis in Macrostomum lignano, a flatworm model organism for stem cell research.</title>
        <authorList>
            <person name="Berezikov E."/>
        </authorList>
    </citation>
    <scope>NUCLEOTIDE SEQUENCE [LARGE SCALE GENOMIC DNA]</scope>
    <source>
        <strain evidence="19">DV1</strain>
        <tissue evidence="19">Whole organism</tissue>
    </source>
</reference>
<feature type="transmembrane region" description="Helical" evidence="16">
    <location>
        <begin position="1683"/>
        <end position="1707"/>
    </location>
</feature>
<evidence type="ECO:0000256" key="11">
    <source>
        <dbReference type="ARBA" id="ARBA00023136"/>
    </source>
</evidence>
<keyword evidence="11 16" id="KW-0472">Membrane</keyword>
<feature type="transmembrane region" description="Helical" evidence="16">
    <location>
        <begin position="1270"/>
        <end position="1289"/>
    </location>
</feature>
<dbReference type="InterPro" id="IPR027359">
    <property type="entry name" value="Volt_channel_dom_sf"/>
</dbReference>
<dbReference type="Gene3D" id="1.20.5.1190">
    <property type="entry name" value="iswi atpase"/>
    <property type="match status" value="1"/>
</dbReference>
<dbReference type="OrthoDB" id="2984333at2759"/>
<dbReference type="GO" id="GO:0019228">
    <property type="term" value="P:neuronal action potential"/>
    <property type="evidence" value="ECO:0007669"/>
    <property type="project" value="TreeGrafter"/>
</dbReference>
<dbReference type="Proteomes" id="UP000215902">
    <property type="component" value="Unassembled WGS sequence"/>
</dbReference>
<evidence type="ECO:0000256" key="13">
    <source>
        <dbReference type="ARBA" id="ARBA00023180"/>
    </source>
</evidence>
<keyword evidence="8 16" id="KW-1133">Transmembrane helix</keyword>
<evidence type="ECO:0000256" key="10">
    <source>
        <dbReference type="ARBA" id="ARBA00023065"/>
    </source>
</evidence>
<dbReference type="InterPro" id="IPR044564">
    <property type="entry name" value="Na_chnl_inactivation_gate"/>
</dbReference>
<feature type="domain" description="Ion transport" evidence="18">
    <location>
        <begin position="1135"/>
        <end position="1410"/>
    </location>
</feature>
<keyword evidence="12" id="KW-1015">Disulfide bond</keyword>
<feature type="compositionally biased region" description="Basic residues" evidence="17">
    <location>
        <begin position="560"/>
        <end position="570"/>
    </location>
</feature>
<keyword evidence="10 16" id="KW-0406">Ion transport</keyword>
<dbReference type="Gene3D" id="1.10.238.10">
    <property type="entry name" value="EF-hand"/>
    <property type="match status" value="1"/>
</dbReference>
<name>A0A267ELG8_9PLAT</name>
<evidence type="ECO:0000256" key="9">
    <source>
        <dbReference type="ARBA" id="ARBA00023053"/>
    </source>
</evidence>
<feature type="domain" description="Ion transport" evidence="18">
    <location>
        <begin position="219"/>
        <end position="517"/>
    </location>
</feature>
<evidence type="ECO:0000256" key="17">
    <source>
        <dbReference type="SAM" id="MobiDB-lite"/>
    </source>
</evidence>
<evidence type="ECO:0000256" key="15">
    <source>
        <dbReference type="ARBA" id="ARBA00023303"/>
    </source>
</evidence>
<evidence type="ECO:0000256" key="2">
    <source>
        <dbReference type="ARBA" id="ARBA00022448"/>
    </source>
</evidence>
<dbReference type="InterPro" id="IPR005821">
    <property type="entry name" value="Ion_trans_dom"/>
</dbReference>
<feature type="compositionally biased region" description="Basic and acidic residues" evidence="17">
    <location>
        <begin position="9"/>
        <end position="24"/>
    </location>
</feature>
<keyword evidence="3 16" id="KW-0894">Sodium channel</keyword>
<feature type="transmembrane region" description="Helical" evidence="16">
    <location>
        <begin position="1486"/>
        <end position="1508"/>
    </location>
</feature>
<dbReference type="CDD" id="cd13433">
    <property type="entry name" value="Na_channel_gate"/>
    <property type="match status" value="1"/>
</dbReference>
<feature type="transmembrane region" description="Helical" evidence="16">
    <location>
        <begin position="1172"/>
        <end position="1190"/>
    </location>
</feature>
<evidence type="ECO:0000256" key="12">
    <source>
        <dbReference type="ARBA" id="ARBA00023157"/>
    </source>
</evidence>
<organism evidence="19 20">
    <name type="scientific">Macrostomum lignano</name>
    <dbReference type="NCBI Taxonomy" id="282301"/>
    <lineage>
        <taxon>Eukaryota</taxon>
        <taxon>Metazoa</taxon>
        <taxon>Spiralia</taxon>
        <taxon>Lophotrochozoa</taxon>
        <taxon>Platyhelminthes</taxon>
        <taxon>Rhabditophora</taxon>
        <taxon>Macrostomorpha</taxon>
        <taxon>Macrostomida</taxon>
        <taxon>Macrostomidae</taxon>
        <taxon>Macrostomum</taxon>
    </lineage>
</organism>
<feature type="compositionally biased region" description="Basic residues" evidence="17">
    <location>
        <begin position="1025"/>
        <end position="1050"/>
    </location>
</feature>
<keyword evidence="6" id="KW-0677">Repeat</keyword>
<dbReference type="STRING" id="282301.A0A267ELG8"/>
<feature type="transmembrane region" description="Helical" evidence="16">
    <location>
        <begin position="1374"/>
        <end position="1400"/>
    </location>
</feature>
<evidence type="ECO:0000256" key="7">
    <source>
        <dbReference type="ARBA" id="ARBA00022882"/>
    </source>
</evidence>
<gene>
    <name evidence="19" type="ORF">BOX15_Mlig005983g1</name>
</gene>
<comment type="subcellular location">
    <subcellularLocation>
        <location evidence="1 16">Cell membrane</location>
        <topology evidence="1 16">Multi-pass membrane protein</topology>
    </subcellularLocation>
</comment>
<feature type="transmembrane region" description="Helical" evidence="16">
    <location>
        <begin position="278"/>
        <end position="296"/>
    </location>
</feature>
<dbReference type="GO" id="GO:0005248">
    <property type="term" value="F:voltage-gated sodium channel activity"/>
    <property type="evidence" value="ECO:0007669"/>
    <property type="project" value="InterPro"/>
</dbReference>
<feature type="transmembrane region" description="Helical" evidence="16">
    <location>
        <begin position="485"/>
        <end position="511"/>
    </location>
</feature>
<keyword evidence="13" id="KW-0325">Glycoprotein</keyword>
<protein>
    <recommendedName>
        <fullName evidence="16">Sodium channel protein</fullName>
    </recommendedName>
</protein>
<keyword evidence="2 16" id="KW-0813">Transport</keyword>
<dbReference type="Gene3D" id="1.10.287.70">
    <property type="match status" value="4"/>
</dbReference>
<dbReference type="InterPro" id="IPR001696">
    <property type="entry name" value="Na_channel_asu"/>
</dbReference>
<evidence type="ECO:0000256" key="5">
    <source>
        <dbReference type="ARBA" id="ARBA00022692"/>
    </source>
</evidence>
<dbReference type="Gene3D" id="1.20.120.350">
    <property type="entry name" value="Voltage-gated potassium channels. Chain C"/>
    <property type="match status" value="4"/>
</dbReference>
<comment type="caution">
    <text evidence="19">The sequence shown here is derived from an EMBL/GenBank/DDBJ whole genome shotgun (WGS) entry which is preliminary data.</text>
</comment>
<dbReference type="InterPro" id="IPR043203">
    <property type="entry name" value="VGCC_Ca_Na"/>
</dbReference>
<sequence>MSAETAQPAERDDQRRQGRKKSTDESTASKSRRTSIEPPKITLTGSGAGGISDGSQQQQQMGSAISLRTYRSRASSFATSDRPVEFRPFDEASYQRMLRREEDYKRRVEERKRNGGEGKLVEGEIKFDDDPEAEDDKVKRDKELTEGCNLPERLGEFPDELLAQPIEEIDRHLHKRSFVVINRKMGKHTIFRFTANSAFFCMAPWNPVRKLFVRIVTNQIFDYFIMLTILTNCVFLALDEEYKIAEYIFLTIYSLECVAKLMARGLVMDKYTYLRDPWNWLDIFVVLISYIMIIVENTTTGSNVSVGPLRTFRVFRVLKTISIFPGLRTIISALLQSFKMLAEVIVLTFFCMAVFSLFGLDVYMGTFRSKCVQKVDWSGFDFASSDANQQALDAYYNTWIKDSSHWLKDEEGNFHTCGNNTGSGQCSTFNSSYICLPDLGDNPNWGYTSYDHFGWALLQTFQLITLDFWEDQYNIVVRTSGPWNVIFFVVIVFMGSFYLINLMLAVVTMSYQEQAAATGKAEEREKSERKQKKRQQKKNAAAEKSKETKKDDLGEADKNGKKKKKKKKDKQKSTNSEDEATDKDKKGKSSSGKQDDGETATETGSVDTKQLMKTATEAGGKGKGESDSGMGSQAEVPAKAETTAPGAENSNAPDTENDITVELQLDDKDDDDEDKPVIVVADDGKEYVDRNCPCCGTCCRNYICWLKFQNGLFKFVTDPFFDLFITFCIVANTVFMASEYYPMSPSYSNALDWINTAFTIVFTVEAVLKIFAMSREYFLSGWNIFDFVVVIASLIDLTVQDIDGLSIFRSFRLFRVFRLAQSWVTMRKLLLIIFSAIGAVGNLTFILFIIIFIFAVIGKQLFMKTYTAAVFGSANDIPRWNFEDFGHSMLMVFRILCGEWIEALWDCMRANGELCALVFFPSLILGNFMVLNLFLALLLNSFSNDKLGKDDSDQDASKLSLALDRIKRYCCCCCPTRKKKGSEEEEEAKAKEGDAADGKAVDAPAKTHADLDSALGSDNTPPGHKPGHEHGKRHHGKKKHKRHHRKRHRKDNGADADGVIVDEPTGDEDKEADKDGENEGDQDSILVDCCCPVCMRPCQPGAKCSFCSCCLCLAGTPHGDRWTKFRSGALKITSHKVFEGIILCIIFASSICLCFEDIYLDDQPTLKTVLGYLDIVFTIIFCIEMVLKWVSMGFKKYFTEFWSILDCIIVCISIADLMISALTTNAGQISALRVLRALRAFRPLRTVSRWEGMKIVVNCLVKAVPSIGNVLLVCMVFWLIFSITGVQFFKGKFYFCQDSEGNQLDYSVIQNKTQCENNSAAGYSWTNTNINFDNVFIGYIALFQIATFEGWMELMKSGVDVTGVDQQPKREASLGYYVFFVIFIIVGAFFTLNLFIGVIIDNFYSLKRKKENVLEMFLTPSQRSYYHTMRKLGKKKPQKTVQRPKNRFQDFFFDVAMSSKFEMVIVILIFLNMVAMMIDHYKEQPAITQCLSLINIIFTAVFTVEAIIKIIGLRWHYFRFAWNVFDFVIVILSIVGAILSDSVSNVFVQPTLLRVVRIFRIGRVLRLIKAAKGIRQLLFALVISLPALFNIGALLALIVFIYSIVGMSLWGNVIHNGAINDLVNFETFGRSMVLLFRLITSAGWNDVLDGLMVKPPSCNSTHIIRNGVAKESSNGNCSIPEVAILYMVTFVFFTRLIVINLYIAIILENFSQAHEQEEVGITDDDFEMFYQVWERYDPHASQYIKYDLLSDFVADLEEPLGIPKPNIIALTSFDIAIVEGDKLHCLDILVSLVRNVLGDIEDSDQFRDTMNEIEKKFRDTFPTRVRTVAISTTMRRKKEDIAAKTLQRAWRRHKAQLAFKQVTENAMAMAGRNIANMPGAPGQLDYGSTVSLRHAKPTKPAPPNVFTIAT</sequence>
<evidence type="ECO:0000256" key="4">
    <source>
        <dbReference type="ARBA" id="ARBA00022475"/>
    </source>
</evidence>
<keyword evidence="4" id="KW-1003">Cell membrane</keyword>
<feature type="transmembrane region" description="Helical" evidence="16">
    <location>
        <begin position="344"/>
        <end position="364"/>
    </location>
</feature>
<dbReference type="GO" id="GO:0001518">
    <property type="term" value="C:voltage-gated sodium channel complex"/>
    <property type="evidence" value="ECO:0007669"/>
    <property type="project" value="UniProtKB-UniRule"/>
</dbReference>
<feature type="domain" description="Ion transport" evidence="18">
    <location>
        <begin position="719"/>
        <end position="945"/>
    </location>
</feature>
<comment type="function">
    <text evidence="16">Mediates the voltage-dependent sodium ion permeability of excitable membranes. Assuming opened or closed conformations in response to the voltage difference across the membrane, the protein forms a sodium-selective channel through which Na(+) ions may pass in accordance with their electrochemical gradient.</text>
</comment>
<comment type="caution">
    <text evidence="16">Lacks conserved residue(s) required for the propagation of feature annotation.</text>
</comment>
<evidence type="ECO:0000256" key="16">
    <source>
        <dbReference type="RuleBase" id="RU361132"/>
    </source>
</evidence>
<feature type="transmembrane region" description="Helical" evidence="16">
    <location>
        <begin position="720"/>
        <end position="741"/>
    </location>
</feature>